<proteinExistence type="predicted"/>
<reference evidence="2" key="1">
    <citation type="submission" date="2021-01" db="UniProtKB">
        <authorList>
            <consortium name="EnsemblMetazoa"/>
        </authorList>
    </citation>
    <scope>IDENTIFICATION</scope>
</reference>
<dbReference type="Proteomes" id="UP000594262">
    <property type="component" value="Unplaced"/>
</dbReference>
<feature type="signal peptide" evidence="1">
    <location>
        <begin position="1"/>
        <end position="26"/>
    </location>
</feature>
<dbReference type="GeneID" id="136817227"/>
<accession>A0A7M5V5C6</accession>
<dbReference type="OrthoDB" id="6098061at2759"/>
<protein>
    <submittedName>
        <fullName evidence="2">Uncharacterized protein</fullName>
    </submittedName>
</protein>
<keyword evidence="3" id="KW-1185">Reference proteome</keyword>
<sequence>MKGCLAAFAFCLISAILSGIFHDVLKSKIEEFFDQGSSIPNINRGQSDAFDWKKALDGLRVLGGLRDNGEFDRGGGKMVTFSYKETMRFEKYLPRLKYHGICFDKTTGIFAQSLTNGRTGNVDKCLEELFQKLARKGEL</sequence>
<evidence type="ECO:0000256" key="1">
    <source>
        <dbReference type="SAM" id="SignalP"/>
    </source>
</evidence>
<dbReference type="RefSeq" id="XP_066929666.1">
    <property type="nucleotide sequence ID" value="XM_067073565.1"/>
</dbReference>
<dbReference type="EnsemblMetazoa" id="CLYHEMT002710.2">
    <property type="protein sequence ID" value="CLYHEMP002710.2"/>
    <property type="gene ID" value="CLYHEMG002710"/>
</dbReference>
<organism evidence="2 3">
    <name type="scientific">Clytia hemisphaerica</name>
    <dbReference type="NCBI Taxonomy" id="252671"/>
    <lineage>
        <taxon>Eukaryota</taxon>
        <taxon>Metazoa</taxon>
        <taxon>Cnidaria</taxon>
        <taxon>Hydrozoa</taxon>
        <taxon>Hydroidolina</taxon>
        <taxon>Leptothecata</taxon>
        <taxon>Obeliida</taxon>
        <taxon>Clytiidae</taxon>
        <taxon>Clytia</taxon>
    </lineage>
</organism>
<keyword evidence="1" id="KW-0732">Signal</keyword>
<feature type="chain" id="PRO_5029735351" evidence="1">
    <location>
        <begin position="27"/>
        <end position="139"/>
    </location>
</feature>
<evidence type="ECO:0000313" key="2">
    <source>
        <dbReference type="EnsemblMetazoa" id="CLYHEMP002710.2"/>
    </source>
</evidence>
<evidence type="ECO:0000313" key="3">
    <source>
        <dbReference type="Proteomes" id="UP000594262"/>
    </source>
</evidence>
<dbReference type="AlphaFoldDB" id="A0A7M5V5C6"/>
<name>A0A7M5V5C6_9CNID</name>